<dbReference type="EMBL" id="JAVFKM010000040">
    <property type="protein sequence ID" value="MEF3119227.1"/>
    <property type="molecule type" value="Genomic_DNA"/>
</dbReference>
<evidence type="ECO:0000313" key="2">
    <source>
        <dbReference type="Proteomes" id="UP001348265"/>
    </source>
</evidence>
<sequence length="155" mass="17134">MHPTPVRLPDQPPVSIRLPLDFTGFCQLRHAPYRGHALLRLGESAAADRAVEDALGTLATNWSRILSSRRPARRAWQILTASIEHQALRQTSAPPTAARTLYTLLPARQADAMLLHLQHVPPHHAADLTGLDTAMHAYYLRTAQHTLDARLAPSP</sequence>
<dbReference type="Proteomes" id="UP001348265">
    <property type="component" value="Unassembled WGS sequence"/>
</dbReference>
<keyword evidence="2" id="KW-1185">Reference proteome</keyword>
<protein>
    <submittedName>
        <fullName evidence="1">Uncharacterized protein</fullName>
    </submittedName>
</protein>
<accession>A0ABU7X713</accession>
<reference evidence="1 2" key="1">
    <citation type="submission" date="2023-08" db="EMBL/GenBank/DDBJ databases">
        <authorList>
            <person name="Sharma P."/>
            <person name="Verma V."/>
            <person name="Mohan M.K."/>
            <person name="Dubey A.K."/>
        </authorList>
    </citation>
    <scope>NUCLEOTIDE SEQUENCE [LARGE SCALE GENOMIC DNA]</scope>
    <source>
        <strain evidence="1 2">ADP4</strain>
    </source>
</reference>
<proteinExistence type="predicted"/>
<organism evidence="1 2">
    <name type="scientific">Streptomyces chrestomyceticus</name>
    <dbReference type="NCBI Taxonomy" id="68185"/>
    <lineage>
        <taxon>Bacteria</taxon>
        <taxon>Bacillati</taxon>
        <taxon>Actinomycetota</taxon>
        <taxon>Actinomycetes</taxon>
        <taxon>Kitasatosporales</taxon>
        <taxon>Streptomycetaceae</taxon>
        <taxon>Streptomyces</taxon>
    </lineage>
</organism>
<name>A0ABU7X713_9ACTN</name>
<gene>
    <name evidence="1" type="ORF">RB636_39385</name>
</gene>
<comment type="caution">
    <text evidence="1">The sequence shown here is derived from an EMBL/GenBank/DDBJ whole genome shotgun (WGS) entry which is preliminary data.</text>
</comment>
<dbReference type="RefSeq" id="WP_331790043.1">
    <property type="nucleotide sequence ID" value="NZ_JAVFKM010000040.1"/>
</dbReference>
<evidence type="ECO:0000313" key="1">
    <source>
        <dbReference type="EMBL" id="MEF3119227.1"/>
    </source>
</evidence>